<dbReference type="SUPFAM" id="SSF55874">
    <property type="entry name" value="ATPase domain of HSP90 chaperone/DNA topoisomerase II/histidine kinase"/>
    <property type="match status" value="1"/>
</dbReference>
<dbReference type="RefSeq" id="WP_113921849.1">
    <property type="nucleotide sequence ID" value="NZ_QNRX01000028.1"/>
</dbReference>
<dbReference type="Gene3D" id="3.30.565.10">
    <property type="entry name" value="Histidine kinase-like ATPase, C-terminal domain"/>
    <property type="match status" value="1"/>
</dbReference>
<keyword evidence="5" id="KW-0808">Transferase</keyword>
<proteinExistence type="predicted"/>
<dbReference type="CDD" id="cd00082">
    <property type="entry name" value="HisKA"/>
    <property type="match status" value="1"/>
</dbReference>
<dbReference type="InterPro" id="IPR003594">
    <property type="entry name" value="HATPase_dom"/>
</dbReference>
<dbReference type="InterPro" id="IPR005467">
    <property type="entry name" value="His_kinase_dom"/>
</dbReference>
<dbReference type="AlphaFoldDB" id="A0A366HWV8"/>
<feature type="domain" description="Histidine kinase" evidence="10">
    <location>
        <begin position="155"/>
        <end position="360"/>
    </location>
</feature>
<evidence type="ECO:0000256" key="7">
    <source>
        <dbReference type="ARBA" id="ARBA00023012"/>
    </source>
</evidence>
<dbReference type="Proteomes" id="UP000253490">
    <property type="component" value="Unassembled WGS sequence"/>
</dbReference>
<evidence type="ECO:0000256" key="9">
    <source>
        <dbReference type="SAM" id="Phobius"/>
    </source>
</evidence>
<comment type="catalytic activity">
    <reaction evidence="1">
        <text>ATP + protein L-histidine = ADP + protein N-phospho-L-histidine.</text>
        <dbReference type="EC" id="2.7.13.3"/>
    </reaction>
</comment>
<dbReference type="GO" id="GO:0000155">
    <property type="term" value="F:phosphorelay sensor kinase activity"/>
    <property type="evidence" value="ECO:0007669"/>
    <property type="project" value="InterPro"/>
</dbReference>
<name>A0A366HWV8_9FIRM</name>
<evidence type="ECO:0000256" key="5">
    <source>
        <dbReference type="ARBA" id="ARBA00022679"/>
    </source>
</evidence>
<keyword evidence="7" id="KW-0902">Two-component regulatory system</keyword>
<organism evidence="11 12">
    <name type="scientific">Alkalibaculum bacchi</name>
    <dbReference type="NCBI Taxonomy" id="645887"/>
    <lineage>
        <taxon>Bacteria</taxon>
        <taxon>Bacillati</taxon>
        <taxon>Bacillota</taxon>
        <taxon>Clostridia</taxon>
        <taxon>Eubacteriales</taxon>
        <taxon>Eubacteriaceae</taxon>
        <taxon>Alkalibaculum</taxon>
    </lineage>
</organism>
<dbReference type="PANTHER" id="PTHR45528">
    <property type="entry name" value="SENSOR HISTIDINE KINASE CPXA"/>
    <property type="match status" value="1"/>
</dbReference>
<dbReference type="GO" id="GO:0005886">
    <property type="term" value="C:plasma membrane"/>
    <property type="evidence" value="ECO:0007669"/>
    <property type="project" value="TreeGrafter"/>
</dbReference>
<feature type="transmembrane region" description="Helical" evidence="9">
    <location>
        <begin position="59"/>
        <end position="92"/>
    </location>
</feature>
<sequence length="360" mass="41575">MDWINHFTKDWKLKKSFSLYMIVFLIIGLVLGLVTKAVLECVKFDHLSTSVFNQPSTSIFSTIILSKAFTFLIDFIVPILIVIFPIIGFIVFYKHKIQQPIHILNDMNCYEEWEGNNQDELALASNRVIESLQEFENMQLAYTFQMNNATRKTDTLLHEIKNPLSTLKGDIELLDIVLNDKNHTIQEIIQRMKRNEGRIETYLSKLTEKGNIKKIEADLNQISILALWKDLYSRFVDNPIPIAFEKNISDNHKNIKIDESLFYEAISNIIDNANRFAKRKIVVQLFETENEYVLTINDDGKGFSKDALKNYDQPYFSESTLSGNMGLGLFITRALLNKQEIAMEAKNNHGACLELFIKKS</sequence>
<comment type="subcellular location">
    <subcellularLocation>
        <location evidence="2">Membrane</location>
        <topology evidence="2">Multi-pass membrane protein</topology>
    </subcellularLocation>
</comment>
<dbReference type="SMART" id="SM00387">
    <property type="entry name" value="HATPase_c"/>
    <property type="match status" value="1"/>
</dbReference>
<comment type="caution">
    <text evidence="11">The sequence shown here is derived from an EMBL/GenBank/DDBJ whole genome shotgun (WGS) entry which is preliminary data.</text>
</comment>
<evidence type="ECO:0000256" key="6">
    <source>
        <dbReference type="ARBA" id="ARBA00022777"/>
    </source>
</evidence>
<evidence type="ECO:0000256" key="8">
    <source>
        <dbReference type="ARBA" id="ARBA00023136"/>
    </source>
</evidence>
<keyword evidence="6 11" id="KW-0418">Kinase</keyword>
<dbReference type="InterPro" id="IPR003661">
    <property type="entry name" value="HisK_dim/P_dom"/>
</dbReference>
<keyword evidence="12" id="KW-1185">Reference proteome</keyword>
<dbReference type="EMBL" id="QNRX01000028">
    <property type="protein sequence ID" value="RBP57545.1"/>
    <property type="molecule type" value="Genomic_DNA"/>
</dbReference>
<protein>
    <recommendedName>
        <fullName evidence="3">histidine kinase</fullName>
        <ecNumber evidence="3">2.7.13.3</ecNumber>
    </recommendedName>
</protein>
<evidence type="ECO:0000256" key="1">
    <source>
        <dbReference type="ARBA" id="ARBA00000085"/>
    </source>
</evidence>
<dbReference type="EC" id="2.7.13.3" evidence="3"/>
<evidence type="ECO:0000256" key="3">
    <source>
        <dbReference type="ARBA" id="ARBA00012438"/>
    </source>
</evidence>
<evidence type="ECO:0000259" key="10">
    <source>
        <dbReference type="PROSITE" id="PS50109"/>
    </source>
</evidence>
<dbReference type="OrthoDB" id="9804263at2"/>
<dbReference type="InterPro" id="IPR050398">
    <property type="entry name" value="HssS/ArlS-like"/>
</dbReference>
<evidence type="ECO:0000313" key="11">
    <source>
        <dbReference type="EMBL" id="RBP57545.1"/>
    </source>
</evidence>
<dbReference type="PROSITE" id="PS50109">
    <property type="entry name" value="HIS_KIN"/>
    <property type="match status" value="1"/>
</dbReference>
<gene>
    <name evidence="11" type="ORF">DES36_12811</name>
</gene>
<keyword evidence="8 9" id="KW-0472">Membrane</keyword>
<dbReference type="PANTHER" id="PTHR45528:SF8">
    <property type="entry name" value="HISTIDINE KINASE"/>
    <property type="match status" value="1"/>
</dbReference>
<accession>A0A366HWV8</accession>
<keyword evidence="9" id="KW-1133">Transmembrane helix</keyword>
<dbReference type="Pfam" id="PF02518">
    <property type="entry name" value="HATPase_c"/>
    <property type="match status" value="1"/>
</dbReference>
<keyword evidence="4" id="KW-0597">Phosphoprotein</keyword>
<feature type="transmembrane region" description="Helical" evidence="9">
    <location>
        <begin position="17"/>
        <end position="39"/>
    </location>
</feature>
<evidence type="ECO:0000256" key="2">
    <source>
        <dbReference type="ARBA" id="ARBA00004141"/>
    </source>
</evidence>
<evidence type="ECO:0000313" key="12">
    <source>
        <dbReference type="Proteomes" id="UP000253490"/>
    </source>
</evidence>
<reference evidence="11 12" key="1">
    <citation type="submission" date="2018-06" db="EMBL/GenBank/DDBJ databases">
        <title>Genomic Encyclopedia of Type Strains, Phase IV (KMG-IV): sequencing the most valuable type-strain genomes for metagenomic binning, comparative biology and taxonomic classification.</title>
        <authorList>
            <person name="Goeker M."/>
        </authorList>
    </citation>
    <scope>NUCLEOTIDE SEQUENCE [LARGE SCALE GENOMIC DNA]</scope>
    <source>
        <strain evidence="11 12">DSM 22112</strain>
    </source>
</reference>
<evidence type="ECO:0000256" key="4">
    <source>
        <dbReference type="ARBA" id="ARBA00022553"/>
    </source>
</evidence>
<keyword evidence="9" id="KW-0812">Transmembrane</keyword>
<dbReference type="InterPro" id="IPR036890">
    <property type="entry name" value="HATPase_C_sf"/>
</dbReference>